<reference evidence="2 3" key="1">
    <citation type="journal article" date="2016" name="Proc. Natl. Acad. Sci. U.S.A.">
        <title>Comparative genomics of biotechnologically important yeasts.</title>
        <authorList>
            <person name="Riley R."/>
            <person name="Haridas S."/>
            <person name="Wolfe K.H."/>
            <person name="Lopes M.R."/>
            <person name="Hittinger C.T."/>
            <person name="Goeker M."/>
            <person name="Salamov A.A."/>
            <person name="Wisecaver J.H."/>
            <person name="Long T.M."/>
            <person name="Calvey C.H."/>
            <person name="Aerts A.L."/>
            <person name="Barry K.W."/>
            <person name="Choi C."/>
            <person name="Clum A."/>
            <person name="Coughlan A.Y."/>
            <person name="Deshpande S."/>
            <person name="Douglass A.P."/>
            <person name="Hanson S.J."/>
            <person name="Klenk H.-P."/>
            <person name="LaButti K.M."/>
            <person name="Lapidus A."/>
            <person name="Lindquist E.A."/>
            <person name="Lipzen A.M."/>
            <person name="Meier-Kolthoff J.P."/>
            <person name="Ohm R.A."/>
            <person name="Otillar R.P."/>
            <person name="Pangilinan J.L."/>
            <person name="Peng Y."/>
            <person name="Rokas A."/>
            <person name="Rosa C.A."/>
            <person name="Scheuner C."/>
            <person name="Sibirny A.A."/>
            <person name="Slot J.C."/>
            <person name="Stielow J.B."/>
            <person name="Sun H."/>
            <person name="Kurtzman C.P."/>
            <person name="Blackwell M."/>
            <person name="Grigoriev I.V."/>
            <person name="Jeffries T.W."/>
        </authorList>
    </citation>
    <scope>NUCLEOTIDE SEQUENCE [LARGE SCALE GENOMIC DNA]</scope>
    <source>
        <strain evidence="2 3">NRRL Y-11557</strain>
    </source>
</reference>
<dbReference type="PANTHER" id="PTHR35569:SF1">
    <property type="entry name" value="CYANAMIDE HYDRATASE DDI2-RELATED"/>
    <property type="match status" value="1"/>
</dbReference>
<dbReference type="PANTHER" id="PTHR35569">
    <property type="entry name" value="CYANAMIDE HYDRATASE DDI2-RELATED"/>
    <property type="match status" value="1"/>
</dbReference>
<dbReference type="InterPro" id="IPR017771">
    <property type="entry name" value="Cyanamide_hydratase_HD"/>
</dbReference>
<evidence type="ECO:0000313" key="3">
    <source>
        <dbReference type="Proteomes" id="UP000094385"/>
    </source>
</evidence>
<feature type="domain" description="HD" evidence="1">
    <location>
        <begin position="61"/>
        <end position="173"/>
    </location>
</feature>
<dbReference type="NCBIfam" id="TIGR03401">
    <property type="entry name" value="cyanamide_fam"/>
    <property type="match status" value="1"/>
</dbReference>
<sequence length="240" mass="26971">MTSPADYGFFPVPRNIEELLKGRGYLHKPTPVDVATTVTLPTVPIVQAVREFAKSKLPPETFNHSNRVFYYGAVIIAQQFPEHANNSTILETYALACLLHDIATADEFLYATRMSFDFYGAFLAREFLLNRSAPQDEADAVAEAILRHQDVEVNGTITFIGLIIQLTTSLDNAGSFLTLISPETIDSVVKLYPRLDWTSCFSKFVATEISVKPWCHSTAVTDFVKVVKENKYFIDRYESN</sequence>
<dbReference type="Pfam" id="PF01966">
    <property type="entry name" value="HD"/>
    <property type="match status" value="1"/>
</dbReference>
<dbReference type="OrthoDB" id="10033309at2759"/>
<evidence type="ECO:0000313" key="2">
    <source>
        <dbReference type="EMBL" id="ODQ74440.1"/>
    </source>
</evidence>
<name>A0A1E3Q9Y0_LIPST</name>
<dbReference type="Gene3D" id="1.10.3210.10">
    <property type="entry name" value="Hypothetical protein af1432"/>
    <property type="match status" value="1"/>
</dbReference>
<dbReference type="SUPFAM" id="SSF109604">
    <property type="entry name" value="HD-domain/PDEase-like"/>
    <property type="match status" value="1"/>
</dbReference>
<dbReference type="InterPro" id="IPR006674">
    <property type="entry name" value="HD_domain"/>
</dbReference>
<dbReference type="EMBL" id="KV454292">
    <property type="protein sequence ID" value="ODQ74440.1"/>
    <property type="molecule type" value="Genomic_DNA"/>
</dbReference>
<dbReference type="STRING" id="675824.A0A1E3Q9Y0"/>
<dbReference type="InterPro" id="IPR003607">
    <property type="entry name" value="HD/PDEase_dom"/>
</dbReference>
<dbReference type="AlphaFoldDB" id="A0A1E3Q9Y0"/>
<gene>
    <name evidence="2" type="ORF">LIPSTDRAFT_50907</name>
</gene>
<dbReference type="CDD" id="cd00077">
    <property type="entry name" value="HDc"/>
    <property type="match status" value="1"/>
</dbReference>
<protein>
    <recommendedName>
        <fullName evidence="1">HD domain-containing protein</fullName>
    </recommendedName>
</protein>
<evidence type="ECO:0000259" key="1">
    <source>
        <dbReference type="PROSITE" id="PS51831"/>
    </source>
</evidence>
<keyword evidence="3" id="KW-1185">Reference proteome</keyword>
<accession>A0A1E3Q9Y0</accession>
<dbReference type="Proteomes" id="UP000094385">
    <property type="component" value="Unassembled WGS sequence"/>
</dbReference>
<dbReference type="PROSITE" id="PS51831">
    <property type="entry name" value="HD"/>
    <property type="match status" value="1"/>
</dbReference>
<proteinExistence type="predicted"/>
<organism evidence="2 3">
    <name type="scientific">Lipomyces starkeyi NRRL Y-11557</name>
    <dbReference type="NCBI Taxonomy" id="675824"/>
    <lineage>
        <taxon>Eukaryota</taxon>
        <taxon>Fungi</taxon>
        <taxon>Dikarya</taxon>
        <taxon>Ascomycota</taxon>
        <taxon>Saccharomycotina</taxon>
        <taxon>Lipomycetes</taxon>
        <taxon>Lipomycetales</taxon>
        <taxon>Lipomycetaceae</taxon>
        <taxon>Lipomyces</taxon>
    </lineage>
</organism>